<reference evidence="1" key="1">
    <citation type="submission" date="2021-07" db="EMBL/GenBank/DDBJ databases">
        <title>Shinella sp. nov., a novel member of the genus Shinella from water.</title>
        <authorList>
            <person name="Deng Y."/>
        </authorList>
    </citation>
    <scope>NUCLEOTIDE SEQUENCE</scope>
    <source>
        <strain evidence="1">CPCC 100929</strain>
    </source>
</reference>
<dbReference type="Proteomes" id="UP000996601">
    <property type="component" value="Unassembled WGS sequence"/>
</dbReference>
<evidence type="ECO:0008006" key="3">
    <source>
        <dbReference type="Google" id="ProtNLM"/>
    </source>
</evidence>
<protein>
    <recommendedName>
        <fullName evidence="3">DUF3800 domain-containing protein</fullName>
    </recommendedName>
</protein>
<sequence>MATSFRVSSDLLPSSIHKPAFSPAGVGALLADSFNADVSANRSEFPFLKRGRTLLLVADFGGHHQKQHFDTYTFLILDLAKNQEWLALQRQFRDAILPNRRRMSFKALNDGMRRQALVPFMQAAAGIEGYLAQFAISKAGGSFFTKPAEDEVGAELLKRWKPNVQERLLRVLHLSAFLLSGLSSPGQDLLWIIDEDDIAANVSLLTDLTQLFQRVMASYFSHSLGHIRCSTTGIADDGSLVLEDLAAIADLTTGAFGELCTGFVNEKVFPRKGLITPLPKQLTWKTNLIASWMAATEVNIRRHTTILELGQMPKDTRISTLGWRMYERTFFASP</sequence>
<name>A0ABT1RFQ5_9HYPH</name>
<organism evidence="1 2">
    <name type="scientific">Shinella lacus</name>
    <dbReference type="NCBI Taxonomy" id="2654216"/>
    <lineage>
        <taxon>Bacteria</taxon>
        <taxon>Pseudomonadati</taxon>
        <taxon>Pseudomonadota</taxon>
        <taxon>Alphaproteobacteria</taxon>
        <taxon>Hyphomicrobiales</taxon>
        <taxon>Rhizobiaceae</taxon>
        <taxon>Shinella</taxon>
    </lineage>
</organism>
<comment type="caution">
    <text evidence="1">The sequence shown here is derived from an EMBL/GenBank/DDBJ whole genome shotgun (WGS) entry which is preliminary data.</text>
</comment>
<evidence type="ECO:0000313" key="1">
    <source>
        <dbReference type="EMBL" id="MCQ4634015.1"/>
    </source>
</evidence>
<keyword evidence="2" id="KW-1185">Reference proteome</keyword>
<dbReference type="RefSeq" id="WP_256120624.1">
    <property type="nucleotide sequence ID" value="NZ_WHSB02000016.1"/>
</dbReference>
<proteinExistence type="predicted"/>
<dbReference type="EMBL" id="WHSB02000016">
    <property type="protein sequence ID" value="MCQ4634015.1"/>
    <property type="molecule type" value="Genomic_DNA"/>
</dbReference>
<gene>
    <name evidence="1" type="ORF">GB927_028545</name>
</gene>
<evidence type="ECO:0000313" key="2">
    <source>
        <dbReference type="Proteomes" id="UP000996601"/>
    </source>
</evidence>
<accession>A0ABT1RFQ5</accession>